<reference evidence="3 4" key="1">
    <citation type="journal article" date="2013" name="Mar. Genomics">
        <title>Expression of sulfatases in Rhodopirellula baltica and the diversity of sulfatases in the genus Rhodopirellula.</title>
        <authorList>
            <person name="Wegner C.E."/>
            <person name="Richter-Heitmann T."/>
            <person name="Klindworth A."/>
            <person name="Klockow C."/>
            <person name="Richter M."/>
            <person name="Achstetter T."/>
            <person name="Glockner F.O."/>
            <person name="Harder J."/>
        </authorList>
    </citation>
    <scope>NUCLEOTIDE SEQUENCE [LARGE SCALE GENOMIC DNA]</scope>
    <source>
        <strain evidence="3 4">SM1</strain>
    </source>
</reference>
<dbReference type="InterPro" id="IPR008775">
    <property type="entry name" value="Phytyl_CoA_dOase-like"/>
</dbReference>
<dbReference type="OrthoDB" id="9791262at2"/>
<dbReference type="GO" id="GO:0005506">
    <property type="term" value="F:iron ion binding"/>
    <property type="evidence" value="ECO:0007669"/>
    <property type="project" value="UniProtKB-ARBA"/>
</dbReference>
<dbReference type="SUPFAM" id="SSF51197">
    <property type="entry name" value="Clavaminate synthase-like"/>
    <property type="match status" value="1"/>
</dbReference>
<feature type="compositionally biased region" description="Basic and acidic residues" evidence="2">
    <location>
        <begin position="266"/>
        <end position="280"/>
    </location>
</feature>
<sequence>MTPGLSDEQLAHYDRDGFHLAQELFDREEIELLRRSAKEDKQLDDHSFGRGDGEGGTVRLSLWNHPGQGIYGAFARCERLVAAAEQILRDEPYHYHSKMIMKDARVGGAWAWHQDYGYWYGNGVLTPNLVSCFIAVDPSTRQNGCLQVIRGSHQCGRIHHKLTGEQAGADLERVSEIAKRFEHIHVEMDPGDVLFFHANLLHRSDQNASEHPRWSMICCYNAKSNDPYKESHHPRYTPLDRLPDSAIKQIGAQRFSGDQTEMAWLDPKREASARQLEEDA</sequence>
<protein>
    <submittedName>
        <fullName evidence="3">Phytanoyl-CoA dioxygenase</fullName>
    </submittedName>
</protein>
<keyword evidence="4" id="KW-1185">Reference proteome</keyword>
<dbReference type="AlphaFoldDB" id="M5RRB1"/>
<dbReference type="EMBL" id="ANOG01000734">
    <property type="protein sequence ID" value="EMI17922.1"/>
    <property type="molecule type" value="Genomic_DNA"/>
</dbReference>
<comment type="caution">
    <text evidence="3">The sequence shown here is derived from an EMBL/GenBank/DDBJ whole genome shotgun (WGS) entry which is preliminary data.</text>
</comment>
<dbReference type="GO" id="GO:0016706">
    <property type="term" value="F:2-oxoglutarate-dependent dioxygenase activity"/>
    <property type="evidence" value="ECO:0007669"/>
    <property type="project" value="UniProtKB-ARBA"/>
</dbReference>
<gene>
    <name evidence="3" type="ORF">RMSM_05153</name>
</gene>
<feature type="region of interest" description="Disordered" evidence="2">
    <location>
        <begin position="258"/>
        <end position="280"/>
    </location>
</feature>
<dbReference type="PANTHER" id="PTHR20883">
    <property type="entry name" value="PHYTANOYL-COA DIOXYGENASE DOMAIN CONTAINING 1"/>
    <property type="match status" value="1"/>
</dbReference>
<evidence type="ECO:0000313" key="3">
    <source>
        <dbReference type="EMBL" id="EMI17922.1"/>
    </source>
</evidence>
<dbReference type="PATRIC" id="fig|1265738.3.peg.5179"/>
<proteinExistence type="predicted"/>
<comment type="cofactor">
    <cofactor evidence="1">
        <name>Fe(2+)</name>
        <dbReference type="ChEBI" id="CHEBI:29033"/>
    </cofactor>
</comment>
<dbReference type="Gene3D" id="2.60.120.620">
    <property type="entry name" value="q2cbj1_9rhob like domain"/>
    <property type="match status" value="1"/>
</dbReference>
<keyword evidence="3" id="KW-0223">Dioxygenase</keyword>
<dbReference type="RefSeq" id="WP_008702475.1">
    <property type="nucleotide sequence ID" value="NZ_ANOG01000734.1"/>
</dbReference>
<organism evidence="3 4">
    <name type="scientific">Rhodopirellula maiorica SM1</name>
    <dbReference type="NCBI Taxonomy" id="1265738"/>
    <lineage>
        <taxon>Bacteria</taxon>
        <taxon>Pseudomonadati</taxon>
        <taxon>Planctomycetota</taxon>
        <taxon>Planctomycetia</taxon>
        <taxon>Pirellulales</taxon>
        <taxon>Pirellulaceae</taxon>
        <taxon>Novipirellula</taxon>
    </lineage>
</organism>
<dbReference type="PANTHER" id="PTHR20883:SF48">
    <property type="entry name" value="ECTOINE DIOXYGENASE"/>
    <property type="match status" value="1"/>
</dbReference>
<dbReference type="Proteomes" id="UP000011991">
    <property type="component" value="Unassembled WGS sequence"/>
</dbReference>
<evidence type="ECO:0000313" key="4">
    <source>
        <dbReference type="Proteomes" id="UP000011991"/>
    </source>
</evidence>
<dbReference type="Pfam" id="PF05721">
    <property type="entry name" value="PhyH"/>
    <property type="match status" value="1"/>
</dbReference>
<accession>M5RRB1</accession>
<name>M5RRB1_9BACT</name>
<keyword evidence="3" id="KW-0560">Oxidoreductase</keyword>
<evidence type="ECO:0000256" key="2">
    <source>
        <dbReference type="SAM" id="MobiDB-lite"/>
    </source>
</evidence>
<evidence type="ECO:0000256" key="1">
    <source>
        <dbReference type="ARBA" id="ARBA00001954"/>
    </source>
</evidence>